<evidence type="ECO:0008006" key="3">
    <source>
        <dbReference type="Google" id="ProtNLM"/>
    </source>
</evidence>
<evidence type="ECO:0000313" key="2">
    <source>
        <dbReference type="Proteomes" id="UP000003250"/>
    </source>
</evidence>
<dbReference type="OrthoDB" id="9814800at2"/>
<dbReference type="AlphaFoldDB" id="H0I3C9"/>
<dbReference type="RefSeq" id="WP_008840536.1">
    <property type="nucleotide sequence ID" value="NZ_AHAM01000319.1"/>
</dbReference>
<reference evidence="1 2" key="1">
    <citation type="journal article" date="2012" name="J. Bacteriol.">
        <title>Draft Genome Sequence of Mesorhizobium alhagi CCNWXJ12-2T, a Novel Salt-Resistant Species Isolated from the Desert of Northwestern China.</title>
        <authorList>
            <person name="Zhou M."/>
            <person name="Chen W."/>
            <person name="Chen H."/>
            <person name="Wei G."/>
        </authorList>
    </citation>
    <scope>NUCLEOTIDE SEQUENCE [LARGE SCALE GENOMIC DNA]</scope>
    <source>
        <strain evidence="1 2">CCNWXJ12-2</strain>
    </source>
</reference>
<dbReference type="SUPFAM" id="SSF48452">
    <property type="entry name" value="TPR-like"/>
    <property type="match status" value="1"/>
</dbReference>
<keyword evidence="2" id="KW-1185">Reference proteome</keyword>
<dbReference type="Proteomes" id="UP000003250">
    <property type="component" value="Unassembled WGS sequence"/>
</dbReference>
<sequence length="53" mass="5692">MSTAGAELTNLNWQTAEAAFNEAVAMDPQLKAAWLTLSRLRAAMGDPQGRQTS</sequence>
<evidence type="ECO:0000313" key="1">
    <source>
        <dbReference type="EMBL" id="EHK52525.1"/>
    </source>
</evidence>
<proteinExistence type="predicted"/>
<accession>H0I3C9</accession>
<organism evidence="1 2">
    <name type="scientific">Mesorhizobium alhagi CCNWXJ12-2</name>
    <dbReference type="NCBI Taxonomy" id="1107882"/>
    <lineage>
        <taxon>Bacteria</taxon>
        <taxon>Pseudomonadati</taxon>
        <taxon>Pseudomonadota</taxon>
        <taxon>Alphaproteobacteria</taxon>
        <taxon>Hyphomicrobiales</taxon>
        <taxon>Phyllobacteriaceae</taxon>
        <taxon>Allomesorhizobium</taxon>
    </lineage>
</organism>
<dbReference type="InterPro" id="IPR011990">
    <property type="entry name" value="TPR-like_helical_dom_sf"/>
</dbReference>
<dbReference type="EMBL" id="AHAM01000319">
    <property type="protein sequence ID" value="EHK52525.1"/>
    <property type="molecule type" value="Genomic_DNA"/>
</dbReference>
<gene>
    <name evidence="1" type="ORF">MAXJ12_34969</name>
</gene>
<protein>
    <recommendedName>
        <fullName evidence="3">Tetratricopeptide repeat protein</fullName>
    </recommendedName>
</protein>
<name>H0I3C9_9HYPH</name>
<dbReference type="PATRIC" id="fig|1107882.3.peg.6737"/>